<dbReference type="CDD" id="cd00086">
    <property type="entry name" value="homeodomain"/>
    <property type="match status" value="1"/>
</dbReference>
<comment type="subcellular location">
    <subcellularLocation>
        <location evidence="1 6">Nucleus</location>
    </subcellularLocation>
</comment>
<comment type="similarity">
    <text evidence="2">Belongs to the TALE/PBX homeobox family.</text>
</comment>
<feature type="DNA-binding region" description="Homeobox" evidence="6">
    <location>
        <begin position="200"/>
        <end position="252"/>
    </location>
</feature>
<evidence type="ECO:0000259" key="8">
    <source>
        <dbReference type="PROSITE" id="PS51978"/>
    </source>
</evidence>
<dbReference type="GO" id="GO:0005634">
    <property type="term" value="C:nucleus"/>
    <property type="evidence" value="ECO:0007669"/>
    <property type="project" value="UniProtKB-SubCell"/>
</dbReference>
<accession>A0A817X4K4</accession>
<keyword evidence="4 6" id="KW-0371">Homeobox</keyword>
<keyword evidence="5 6" id="KW-0539">Nucleus</keyword>
<dbReference type="PROSITE" id="PS50071">
    <property type="entry name" value="HOMEOBOX_2"/>
    <property type="match status" value="1"/>
</dbReference>
<dbReference type="PANTHER" id="PTHR11850">
    <property type="entry name" value="HOMEOBOX PROTEIN TRANSCRIPTION FACTORS"/>
    <property type="match status" value="1"/>
</dbReference>
<dbReference type="AlphaFoldDB" id="A0A817X4K4"/>
<dbReference type="InterPro" id="IPR008422">
    <property type="entry name" value="KN_HD"/>
</dbReference>
<name>A0A817X4K4_9BILA</name>
<feature type="domain" description="Homeobox" evidence="7">
    <location>
        <begin position="198"/>
        <end position="251"/>
    </location>
</feature>
<dbReference type="GO" id="GO:0003677">
    <property type="term" value="F:DNA binding"/>
    <property type="evidence" value="ECO:0007669"/>
    <property type="project" value="UniProtKB-UniRule"/>
</dbReference>
<gene>
    <name evidence="9" type="ORF">GRG538_LOCUS6770</name>
</gene>
<comment type="caution">
    <text evidence="9">The sequence shown here is derived from an EMBL/GenBank/DDBJ whole genome shotgun (WGS) entry which is preliminary data.</text>
</comment>
<dbReference type="GO" id="GO:0003700">
    <property type="term" value="F:DNA-binding transcription factor activity"/>
    <property type="evidence" value="ECO:0007669"/>
    <property type="project" value="InterPro"/>
</dbReference>
<dbReference type="Pfam" id="PF05920">
    <property type="entry name" value="Homeobox_KN"/>
    <property type="match status" value="1"/>
</dbReference>
<evidence type="ECO:0000256" key="4">
    <source>
        <dbReference type="ARBA" id="ARBA00023155"/>
    </source>
</evidence>
<organism evidence="9 10">
    <name type="scientific">Rotaria socialis</name>
    <dbReference type="NCBI Taxonomy" id="392032"/>
    <lineage>
        <taxon>Eukaryota</taxon>
        <taxon>Metazoa</taxon>
        <taxon>Spiralia</taxon>
        <taxon>Gnathifera</taxon>
        <taxon>Rotifera</taxon>
        <taxon>Eurotatoria</taxon>
        <taxon>Bdelloidea</taxon>
        <taxon>Philodinida</taxon>
        <taxon>Philodinidae</taxon>
        <taxon>Rotaria</taxon>
    </lineage>
</organism>
<sequence length="270" mass="31563">MNNFGNIMPNYSSFYANDLIHRLMSLLNEPLDNAQESKNMFYRSSMQSAFYQVLCEIKNKTALNTGQLSNIDDQPSEQLIRVNNMLVAEGISERHASTQSSLTNNSDQNNMLDYSDYQIKLDRIRQIYNVELEKYENHCNDFCSHVKTLIWEQSKIRPISEQELNSMNRIIRKKCSTIPFQLKQNTCEAVMILRSRSLDARRKRRNFSKLAIETLTGYFHSHLSNPYPSEEAKEELARQCGISVAQVNSWFVKLISQTVWHNHNILLYNY</sequence>
<dbReference type="Gene3D" id="1.10.10.60">
    <property type="entry name" value="Homeodomain-like"/>
    <property type="match status" value="1"/>
</dbReference>
<evidence type="ECO:0000256" key="5">
    <source>
        <dbReference type="ARBA" id="ARBA00023242"/>
    </source>
</evidence>
<evidence type="ECO:0000256" key="6">
    <source>
        <dbReference type="PROSITE-ProRule" id="PRU00108"/>
    </source>
</evidence>
<evidence type="ECO:0000256" key="2">
    <source>
        <dbReference type="ARBA" id="ARBA00007601"/>
    </source>
</evidence>
<reference evidence="9" key="1">
    <citation type="submission" date="2021-02" db="EMBL/GenBank/DDBJ databases">
        <authorList>
            <person name="Nowell W R."/>
        </authorList>
    </citation>
    <scope>NUCLEOTIDE SEQUENCE</scope>
</reference>
<dbReference type="InterPro" id="IPR001356">
    <property type="entry name" value="HD"/>
</dbReference>
<feature type="domain" description="PBC" evidence="8">
    <location>
        <begin position="11"/>
        <end position="199"/>
    </location>
</feature>
<evidence type="ECO:0000313" key="9">
    <source>
        <dbReference type="EMBL" id="CAF3364793.1"/>
    </source>
</evidence>
<keyword evidence="3 6" id="KW-0238">DNA-binding</keyword>
<dbReference type="SMART" id="SM00389">
    <property type="entry name" value="HOX"/>
    <property type="match status" value="1"/>
</dbReference>
<dbReference type="EMBL" id="CAJNYT010000702">
    <property type="protein sequence ID" value="CAF3364793.1"/>
    <property type="molecule type" value="Genomic_DNA"/>
</dbReference>
<dbReference type="SUPFAM" id="SSF46689">
    <property type="entry name" value="Homeodomain-like"/>
    <property type="match status" value="1"/>
</dbReference>
<dbReference type="InterPro" id="IPR005542">
    <property type="entry name" value="PBX_PBC_dom"/>
</dbReference>
<dbReference type="Proteomes" id="UP000663872">
    <property type="component" value="Unassembled WGS sequence"/>
</dbReference>
<protein>
    <submittedName>
        <fullName evidence="9">Uncharacterized protein</fullName>
    </submittedName>
</protein>
<evidence type="ECO:0000256" key="3">
    <source>
        <dbReference type="ARBA" id="ARBA00023125"/>
    </source>
</evidence>
<dbReference type="InterPro" id="IPR050224">
    <property type="entry name" value="TALE_homeobox"/>
</dbReference>
<evidence type="ECO:0000256" key="1">
    <source>
        <dbReference type="ARBA" id="ARBA00004123"/>
    </source>
</evidence>
<proteinExistence type="inferred from homology"/>
<dbReference type="Pfam" id="PF03792">
    <property type="entry name" value="PBC"/>
    <property type="match status" value="1"/>
</dbReference>
<evidence type="ECO:0000259" key="7">
    <source>
        <dbReference type="PROSITE" id="PS50071"/>
    </source>
</evidence>
<dbReference type="InterPro" id="IPR009057">
    <property type="entry name" value="Homeodomain-like_sf"/>
</dbReference>
<dbReference type="PROSITE" id="PS51978">
    <property type="entry name" value="PBC"/>
    <property type="match status" value="1"/>
</dbReference>
<evidence type="ECO:0000313" key="10">
    <source>
        <dbReference type="Proteomes" id="UP000663872"/>
    </source>
</evidence>